<accession>A0A6G8Q5E5</accession>
<dbReference type="SUPFAM" id="SSF51658">
    <property type="entry name" value="Xylose isomerase-like"/>
    <property type="match status" value="1"/>
</dbReference>
<proteinExistence type="predicted"/>
<reference evidence="2 3" key="1">
    <citation type="submission" date="2019-10" db="EMBL/GenBank/DDBJ databases">
        <title>Rubrobacter sp nov SCSIO 52090 isolated from a deep-sea sediment in the South China Sea.</title>
        <authorList>
            <person name="Chen R.W."/>
        </authorList>
    </citation>
    <scope>NUCLEOTIDE SEQUENCE [LARGE SCALE GENOMIC DNA]</scope>
    <source>
        <strain evidence="2 3">SCSIO 52909</strain>
    </source>
</reference>
<evidence type="ECO:0000313" key="2">
    <source>
        <dbReference type="EMBL" id="QIN81547.1"/>
    </source>
</evidence>
<dbReference type="Pfam" id="PF01261">
    <property type="entry name" value="AP_endonuc_2"/>
    <property type="match status" value="1"/>
</dbReference>
<sequence>MKVGVFTVGLPDLTPEEAAREIKDAGYDGVEWRVTRVPDEVRYEEPSFWGNNLCTLAPTEEEASRARRVSEEAGLEVPGIGTYVAVGDIEAAEEAMRFARTAGAPQVRVGVGAPDGSSYEELFSVAKEFLRGVEDLAGSHGVKALVEIHHKTICPSASLAHRLVSAFDPDLVGVIFDPGNMAQEGFEDYRIGAELLGPYLAHVHIKNAAFERPEGGGVWRPRWSPLEDGVVDFGGVFEALEGVGYDGWLVIEDFSDARPSREALRHNLGFVRTFLERAGAGRI</sequence>
<evidence type="ECO:0000313" key="3">
    <source>
        <dbReference type="Proteomes" id="UP000501452"/>
    </source>
</evidence>
<feature type="domain" description="Xylose isomerase-like TIM barrel" evidence="1">
    <location>
        <begin position="20"/>
        <end position="272"/>
    </location>
</feature>
<dbReference type="AlphaFoldDB" id="A0A6G8Q5E5"/>
<evidence type="ECO:0000259" key="1">
    <source>
        <dbReference type="Pfam" id="PF01261"/>
    </source>
</evidence>
<dbReference type="InterPro" id="IPR013022">
    <property type="entry name" value="Xyl_isomerase-like_TIM-brl"/>
</dbReference>
<dbReference type="InterPro" id="IPR036237">
    <property type="entry name" value="Xyl_isomerase-like_sf"/>
</dbReference>
<dbReference type="Gene3D" id="3.20.20.150">
    <property type="entry name" value="Divalent-metal-dependent TIM barrel enzymes"/>
    <property type="match status" value="1"/>
</dbReference>
<keyword evidence="3" id="KW-1185">Reference proteome</keyword>
<dbReference type="KEGG" id="rub:GBA63_02075"/>
<dbReference type="PANTHER" id="PTHR12110:SF41">
    <property type="entry name" value="INOSOSE DEHYDRATASE"/>
    <property type="match status" value="1"/>
</dbReference>
<dbReference type="Proteomes" id="UP000501452">
    <property type="component" value="Chromosome"/>
</dbReference>
<organism evidence="2 3">
    <name type="scientific">Rubrobacter tropicus</name>
    <dbReference type="NCBI Taxonomy" id="2653851"/>
    <lineage>
        <taxon>Bacteria</taxon>
        <taxon>Bacillati</taxon>
        <taxon>Actinomycetota</taxon>
        <taxon>Rubrobacteria</taxon>
        <taxon>Rubrobacterales</taxon>
        <taxon>Rubrobacteraceae</taxon>
        <taxon>Rubrobacter</taxon>
    </lineage>
</organism>
<gene>
    <name evidence="2" type="ORF">GBA63_02075</name>
</gene>
<protein>
    <submittedName>
        <fullName evidence="2">TIM barrel protein</fullName>
    </submittedName>
</protein>
<dbReference type="EMBL" id="CP045119">
    <property type="protein sequence ID" value="QIN81547.1"/>
    <property type="molecule type" value="Genomic_DNA"/>
</dbReference>
<dbReference type="PANTHER" id="PTHR12110">
    <property type="entry name" value="HYDROXYPYRUVATE ISOMERASE"/>
    <property type="match status" value="1"/>
</dbReference>
<name>A0A6G8Q5E5_9ACTN</name>
<dbReference type="RefSeq" id="WP_166173031.1">
    <property type="nucleotide sequence ID" value="NZ_CP045119.1"/>
</dbReference>
<dbReference type="InterPro" id="IPR050312">
    <property type="entry name" value="IolE/XylAMocC-like"/>
</dbReference>